<dbReference type="InterPro" id="IPR032880">
    <property type="entry name" value="CSC1/OSCA1-like_N"/>
</dbReference>
<dbReference type="PANTHER" id="PTHR13018:SF143">
    <property type="entry name" value="CSC1_OSCA1-LIKE 7TM REGION DOMAIN-CONTAINING PROTEIN"/>
    <property type="match status" value="1"/>
</dbReference>
<evidence type="ECO:0000313" key="13">
    <source>
        <dbReference type="EMBL" id="KIM73861.1"/>
    </source>
</evidence>
<evidence type="ECO:0000259" key="12">
    <source>
        <dbReference type="Pfam" id="PF14703"/>
    </source>
</evidence>
<sequence>MVNPLLLSEPCDTVSDLLSTLARVGLFGTLAVTVIRSNIENAKSASTSSFLTALALNAAVFSVELVGFTILRPQFEAVYEPRVKTPVKSKRVDTLSRSLFAWPLAVLNADYRHIKVVNGMDAYFFVRFLRMMCRVFFPIWLISWAVLLPSTSVKTEVPPHSGLDKFVLGNIEKGKTNRYGAHLILAWLFTIWIWYNIYARTVLITGIPAKYRNEEELMKLYSHLPGGVENICLNRHLKDLASVYDRQIEALNKLESAECALLTTATKLHAKKIKHKAKAAKKSGAATPNPDSPTDTAGRPLGRFASDDPEKNVSPVDNMVPEKMRPTHRLPLRFMPFALPFVGQKVDSIHHARDDIVATNELLARGRAQIKLQSSGKPLPPHPTDADSTLPNDNTALVEEYPALNSAFITFNKQIAAHLAKTALNHRQPYRMAGRYTEVAPEDIIWGNLGLHPYEAKGRTVISLAATAGLVVVWAFPVAFVGIVSNIHALCVQYKWLAWLCKLPSPVVGIIQGILPPVLLAVLMMLLPIILRLLAQFEGIPKRTGVELSLMSRFFLFQVIHSFLIVTISSGIIAALPSLLNNPGQLPLLLAQNLPLASTFFLTYILLQALSGTAGGFLQLVTLILHYVKLYVLGSTPRSIYRLKYGAQTVTWGTLFPSITLLVVIGLGYSIIAPIMNGLLFVAFVLFYMLYKYLFLWVMEQPMSSDTGGLFFPKAIHHIFVGLYVEQVCLAALFILARNEKGKPSALAEGAFMIVLIVFTVIFHLMIYDSYGPLLSSLPLTFTDRVTKEFTREPEAQRSVLSRIFAFFIGSEYDEESLNIRDHGFDTVPVLDSEKAVDSEMRNIASTERSTNEKRAASPTSSDAGPDVTHREQDDYGYAHPAASRPQRIVWIAKDSLGLSKEEMAALKERGINTSTAGAAMDEKGNVHISDAPPDGESRA</sequence>
<dbReference type="InterPro" id="IPR022257">
    <property type="entry name" value="PHM7_ext"/>
</dbReference>
<protein>
    <recommendedName>
        <fullName evidence="15">DUF221-domain-containing protein</fullName>
    </recommendedName>
</protein>
<dbReference type="Pfam" id="PF13967">
    <property type="entry name" value="RSN1_TM"/>
    <property type="match status" value="1"/>
</dbReference>
<dbReference type="STRING" id="765440.A0A0C3F1M7"/>
<evidence type="ECO:0000256" key="6">
    <source>
        <dbReference type="ARBA" id="ARBA00023136"/>
    </source>
</evidence>
<dbReference type="EMBL" id="KN833071">
    <property type="protein sequence ID" value="KIM73861.1"/>
    <property type="molecule type" value="Genomic_DNA"/>
</dbReference>
<evidence type="ECO:0000259" key="9">
    <source>
        <dbReference type="Pfam" id="PF02714"/>
    </source>
</evidence>
<comment type="subcellular location">
    <subcellularLocation>
        <location evidence="1">Membrane</location>
        <topology evidence="1">Multi-pass membrane protein</topology>
    </subcellularLocation>
</comment>
<dbReference type="Pfam" id="PF12621">
    <property type="entry name" value="PHM7_ext"/>
    <property type="match status" value="1"/>
</dbReference>
<dbReference type="Pfam" id="PF14703">
    <property type="entry name" value="PHM7_cyt"/>
    <property type="match status" value="1"/>
</dbReference>
<dbReference type="InterPro" id="IPR045122">
    <property type="entry name" value="Csc1-like"/>
</dbReference>
<evidence type="ECO:0000256" key="5">
    <source>
        <dbReference type="ARBA" id="ARBA00022989"/>
    </source>
</evidence>
<evidence type="ECO:0000259" key="11">
    <source>
        <dbReference type="Pfam" id="PF13967"/>
    </source>
</evidence>
<dbReference type="Proteomes" id="UP000054166">
    <property type="component" value="Unassembled WGS sequence"/>
</dbReference>
<evidence type="ECO:0000259" key="10">
    <source>
        <dbReference type="Pfam" id="PF12621"/>
    </source>
</evidence>
<evidence type="ECO:0000256" key="3">
    <source>
        <dbReference type="ARBA" id="ARBA00022448"/>
    </source>
</evidence>
<dbReference type="InParanoid" id="A0A0C3F1M7"/>
<dbReference type="InterPro" id="IPR003864">
    <property type="entry name" value="CSC1/OSCA1-like_7TM"/>
</dbReference>
<feature type="transmembrane region" description="Helical" evidence="8">
    <location>
        <begin position="649"/>
        <end position="672"/>
    </location>
</feature>
<evidence type="ECO:0000256" key="1">
    <source>
        <dbReference type="ARBA" id="ARBA00004141"/>
    </source>
</evidence>
<feature type="domain" description="CSC1/OSCA1-like N-terminal transmembrane" evidence="11">
    <location>
        <begin position="49"/>
        <end position="198"/>
    </location>
</feature>
<feature type="domain" description="CSC1/OSCA1-like 7TM region" evidence="9">
    <location>
        <begin position="459"/>
        <end position="734"/>
    </location>
</feature>
<feature type="region of interest" description="Disordered" evidence="7">
    <location>
        <begin position="916"/>
        <end position="940"/>
    </location>
</feature>
<feature type="transmembrane region" description="Helical" evidence="8">
    <location>
        <begin position="131"/>
        <end position="148"/>
    </location>
</feature>
<dbReference type="HOGENOM" id="CLU_002458_2_0_1"/>
<feature type="transmembrane region" description="Helical" evidence="8">
    <location>
        <begin position="719"/>
        <end position="738"/>
    </location>
</feature>
<evidence type="ECO:0000256" key="8">
    <source>
        <dbReference type="SAM" id="Phobius"/>
    </source>
</evidence>
<evidence type="ECO:0000313" key="14">
    <source>
        <dbReference type="Proteomes" id="UP000054166"/>
    </source>
</evidence>
<keyword evidence="6 8" id="KW-0472">Membrane</keyword>
<dbReference type="GO" id="GO:0005886">
    <property type="term" value="C:plasma membrane"/>
    <property type="evidence" value="ECO:0007669"/>
    <property type="project" value="TreeGrafter"/>
</dbReference>
<accession>A0A0C3F1M7</accession>
<keyword evidence="14" id="KW-1185">Reference proteome</keyword>
<evidence type="ECO:0000256" key="7">
    <source>
        <dbReference type="SAM" id="MobiDB-lite"/>
    </source>
</evidence>
<feature type="transmembrane region" description="Helical" evidence="8">
    <location>
        <begin position="179"/>
        <end position="198"/>
    </location>
</feature>
<feature type="transmembrane region" description="Helical" evidence="8">
    <location>
        <begin position="678"/>
        <end position="698"/>
    </location>
</feature>
<proteinExistence type="inferred from homology"/>
<name>A0A0C3F1M7_PILCF</name>
<dbReference type="AlphaFoldDB" id="A0A0C3F1M7"/>
<feature type="transmembrane region" description="Helical" evidence="8">
    <location>
        <begin position="600"/>
        <end position="628"/>
    </location>
</feature>
<dbReference type="FunCoup" id="A0A0C3F1M7">
    <property type="interactions" value="66"/>
</dbReference>
<dbReference type="Pfam" id="PF02714">
    <property type="entry name" value="RSN1_7TM"/>
    <property type="match status" value="1"/>
</dbReference>
<reference evidence="13 14" key="1">
    <citation type="submission" date="2014-04" db="EMBL/GenBank/DDBJ databases">
        <authorList>
            <consortium name="DOE Joint Genome Institute"/>
            <person name="Kuo A."/>
            <person name="Tarkka M."/>
            <person name="Buscot F."/>
            <person name="Kohler A."/>
            <person name="Nagy L.G."/>
            <person name="Floudas D."/>
            <person name="Copeland A."/>
            <person name="Barry K.W."/>
            <person name="Cichocki N."/>
            <person name="Veneault-Fourrey C."/>
            <person name="LaButti K."/>
            <person name="Lindquist E.A."/>
            <person name="Lipzen A."/>
            <person name="Lundell T."/>
            <person name="Morin E."/>
            <person name="Murat C."/>
            <person name="Sun H."/>
            <person name="Tunlid A."/>
            <person name="Henrissat B."/>
            <person name="Grigoriev I.V."/>
            <person name="Hibbett D.S."/>
            <person name="Martin F."/>
            <person name="Nordberg H.P."/>
            <person name="Cantor M.N."/>
            <person name="Hua S.X."/>
        </authorList>
    </citation>
    <scope>NUCLEOTIDE SEQUENCE [LARGE SCALE GENOMIC DNA]</scope>
    <source>
        <strain evidence="13 14">F 1598</strain>
    </source>
</reference>
<feature type="domain" description="10TM putative phosphate transporter extracellular tail" evidence="10">
    <location>
        <begin position="860"/>
        <end position="935"/>
    </location>
</feature>
<evidence type="ECO:0000256" key="4">
    <source>
        <dbReference type="ARBA" id="ARBA00022692"/>
    </source>
</evidence>
<evidence type="ECO:0008006" key="15">
    <source>
        <dbReference type="Google" id="ProtNLM"/>
    </source>
</evidence>
<organism evidence="13 14">
    <name type="scientific">Piloderma croceum (strain F 1598)</name>
    <dbReference type="NCBI Taxonomy" id="765440"/>
    <lineage>
        <taxon>Eukaryota</taxon>
        <taxon>Fungi</taxon>
        <taxon>Dikarya</taxon>
        <taxon>Basidiomycota</taxon>
        <taxon>Agaricomycotina</taxon>
        <taxon>Agaricomycetes</taxon>
        <taxon>Agaricomycetidae</taxon>
        <taxon>Atheliales</taxon>
        <taxon>Atheliaceae</taxon>
        <taxon>Piloderma</taxon>
    </lineage>
</organism>
<feature type="transmembrane region" description="Helical" evidence="8">
    <location>
        <begin position="51"/>
        <end position="75"/>
    </location>
</feature>
<dbReference type="InterPro" id="IPR027815">
    <property type="entry name" value="CSC1/OSCA1-like_cyt"/>
</dbReference>
<feature type="transmembrane region" description="Helical" evidence="8">
    <location>
        <begin position="555"/>
        <end position="580"/>
    </location>
</feature>
<feature type="region of interest" description="Disordered" evidence="7">
    <location>
        <begin position="839"/>
        <end position="880"/>
    </location>
</feature>
<comment type="similarity">
    <text evidence="2">Belongs to the CSC1 (TC 1.A.17) family.</text>
</comment>
<dbReference type="OrthoDB" id="1076608at2759"/>
<keyword evidence="5 8" id="KW-1133">Transmembrane helix</keyword>
<evidence type="ECO:0000256" key="2">
    <source>
        <dbReference type="ARBA" id="ARBA00007779"/>
    </source>
</evidence>
<gene>
    <name evidence="13" type="ORF">PILCRDRAFT_99231</name>
</gene>
<keyword evidence="4 8" id="KW-0812">Transmembrane</keyword>
<reference evidence="14" key="2">
    <citation type="submission" date="2015-01" db="EMBL/GenBank/DDBJ databases">
        <title>Evolutionary Origins and Diversification of the Mycorrhizal Mutualists.</title>
        <authorList>
            <consortium name="DOE Joint Genome Institute"/>
            <consortium name="Mycorrhizal Genomics Consortium"/>
            <person name="Kohler A."/>
            <person name="Kuo A."/>
            <person name="Nagy L.G."/>
            <person name="Floudas D."/>
            <person name="Copeland A."/>
            <person name="Barry K.W."/>
            <person name="Cichocki N."/>
            <person name="Veneault-Fourrey C."/>
            <person name="LaButti K."/>
            <person name="Lindquist E.A."/>
            <person name="Lipzen A."/>
            <person name="Lundell T."/>
            <person name="Morin E."/>
            <person name="Murat C."/>
            <person name="Riley R."/>
            <person name="Ohm R."/>
            <person name="Sun H."/>
            <person name="Tunlid A."/>
            <person name="Henrissat B."/>
            <person name="Grigoriev I.V."/>
            <person name="Hibbett D.S."/>
            <person name="Martin F."/>
        </authorList>
    </citation>
    <scope>NUCLEOTIDE SEQUENCE [LARGE SCALE GENOMIC DNA]</scope>
    <source>
        <strain evidence="14">F 1598</strain>
    </source>
</reference>
<dbReference type="PANTHER" id="PTHR13018">
    <property type="entry name" value="PROBABLE MEMBRANE PROTEIN DUF221-RELATED"/>
    <property type="match status" value="1"/>
</dbReference>
<feature type="transmembrane region" description="Helical" evidence="8">
    <location>
        <begin position="461"/>
        <end position="487"/>
    </location>
</feature>
<feature type="domain" description="CSC1/OSCA1-like cytosolic" evidence="12">
    <location>
        <begin position="199"/>
        <end position="373"/>
    </location>
</feature>
<feature type="transmembrane region" description="Helical" evidence="8">
    <location>
        <begin position="750"/>
        <end position="768"/>
    </location>
</feature>
<dbReference type="GO" id="GO:0005227">
    <property type="term" value="F:calcium-activated cation channel activity"/>
    <property type="evidence" value="ECO:0007669"/>
    <property type="project" value="InterPro"/>
</dbReference>
<feature type="region of interest" description="Disordered" evidence="7">
    <location>
        <begin position="277"/>
        <end position="322"/>
    </location>
</feature>
<feature type="transmembrane region" description="Helical" evidence="8">
    <location>
        <begin position="507"/>
        <end position="534"/>
    </location>
</feature>
<keyword evidence="3" id="KW-0813">Transport</keyword>